<protein>
    <submittedName>
        <fullName evidence="1">Uncharacterized protein</fullName>
    </submittedName>
</protein>
<dbReference type="AlphaFoldDB" id="A0A0F9RLM3"/>
<name>A0A0F9RLM3_9ZZZZ</name>
<evidence type="ECO:0000313" key="1">
    <source>
        <dbReference type="EMBL" id="KKN18173.1"/>
    </source>
</evidence>
<gene>
    <name evidence="1" type="ORF">LCGC14_0958390</name>
</gene>
<reference evidence="1" key="1">
    <citation type="journal article" date="2015" name="Nature">
        <title>Complex archaea that bridge the gap between prokaryotes and eukaryotes.</title>
        <authorList>
            <person name="Spang A."/>
            <person name="Saw J.H."/>
            <person name="Jorgensen S.L."/>
            <person name="Zaremba-Niedzwiedzka K."/>
            <person name="Martijn J."/>
            <person name="Lind A.E."/>
            <person name="van Eijk R."/>
            <person name="Schleper C."/>
            <person name="Guy L."/>
            <person name="Ettema T.J."/>
        </authorList>
    </citation>
    <scope>NUCLEOTIDE SEQUENCE</scope>
</reference>
<comment type="caution">
    <text evidence="1">The sequence shown here is derived from an EMBL/GenBank/DDBJ whole genome shotgun (WGS) entry which is preliminary data.</text>
</comment>
<dbReference type="EMBL" id="LAZR01003451">
    <property type="protein sequence ID" value="KKN18173.1"/>
    <property type="molecule type" value="Genomic_DNA"/>
</dbReference>
<organism evidence="1">
    <name type="scientific">marine sediment metagenome</name>
    <dbReference type="NCBI Taxonomy" id="412755"/>
    <lineage>
        <taxon>unclassified sequences</taxon>
        <taxon>metagenomes</taxon>
        <taxon>ecological metagenomes</taxon>
    </lineage>
</organism>
<sequence>MSMTGTRLATRSIDANNTFTDRVQMVGYFNISISGSAKQWVDAGKLQPVRFTRGVLILGKQGDMD</sequence>
<proteinExistence type="predicted"/>
<accession>A0A0F9RLM3</accession>